<dbReference type="GO" id="GO:0003735">
    <property type="term" value="F:structural constituent of ribosome"/>
    <property type="evidence" value="ECO:0007669"/>
    <property type="project" value="InterPro"/>
</dbReference>
<evidence type="ECO:0000256" key="2">
    <source>
        <dbReference type="ARBA" id="ARBA00023274"/>
    </source>
</evidence>
<evidence type="ECO:0000313" key="4">
    <source>
        <dbReference type="EMBL" id="SOR62949.1"/>
    </source>
</evidence>
<comment type="caution">
    <text evidence="4">The sequence shown here is derived from an EMBL/GenBank/DDBJ whole genome shotgun (WGS) entry which is preliminary data.</text>
</comment>
<protein>
    <recommendedName>
        <fullName evidence="3">Small ribosomal subunit protein bS16</fullName>
    </recommendedName>
</protein>
<dbReference type="GO" id="GO:0015935">
    <property type="term" value="C:small ribosomal subunit"/>
    <property type="evidence" value="ECO:0007669"/>
    <property type="project" value="TreeGrafter"/>
</dbReference>
<evidence type="ECO:0000256" key="3">
    <source>
        <dbReference type="HAMAP-Rule" id="MF_00385"/>
    </source>
</evidence>
<dbReference type="AlphaFoldDB" id="A0AAQ1SQ51"/>
<dbReference type="FunFam" id="3.30.1320.10:FF:000010">
    <property type="entry name" value="30S ribosomal protein S16"/>
    <property type="match status" value="1"/>
</dbReference>
<organism evidence="4 5">
    <name type="scientific">Leptospira interrogans serovar Manilae</name>
    <dbReference type="NCBI Taxonomy" id="214675"/>
    <lineage>
        <taxon>Bacteria</taxon>
        <taxon>Pseudomonadati</taxon>
        <taxon>Spirochaetota</taxon>
        <taxon>Spirochaetia</taxon>
        <taxon>Leptospirales</taxon>
        <taxon>Leptospiraceae</taxon>
        <taxon>Leptospira</taxon>
    </lineage>
</organism>
<keyword evidence="1 3" id="KW-0689">Ribosomal protein</keyword>
<dbReference type="InterPro" id="IPR000307">
    <property type="entry name" value="Ribosomal_bS16"/>
</dbReference>
<keyword evidence="2 3" id="KW-0687">Ribonucleoprotein</keyword>
<dbReference type="PANTHER" id="PTHR12919:SF20">
    <property type="entry name" value="SMALL RIBOSOMAL SUBUNIT PROTEIN BS16M"/>
    <property type="match status" value="1"/>
</dbReference>
<sequence length="151" mass="17400">MWELPQKFKEYKNIQYQTFVISVLNRCFLDSGTYGTILVKIIHSFFGGYKNPKGQNGLKGKYPLVKLRLQRTGTKHDPHYRIVAADSRAPRDGKFVDIVGHYHPAQIKEQTTFNKEKILTWLKNGAQPTGTVLNLFKNAGIWAEYKTNLKK</sequence>
<name>A0AAQ1SQ51_LEPIR</name>
<comment type="similarity">
    <text evidence="3">Belongs to the bacterial ribosomal protein bS16 family.</text>
</comment>
<dbReference type="Gene3D" id="3.30.1320.10">
    <property type="match status" value="1"/>
</dbReference>
<dbReference type="GO" id="GO:0006412">
    <property type="term" value="P:translation"/>
    <property type="evidence" value="ECO:0007669"/>
    <property type="project" value="UniProtKB-UniRule"/>
</dbReference>
<dbReference type="PANTHER" id="PTHR12919">
    <property type="entry name" value="30S RIBOSOMAL PROTEIN S16"/>
    <property type="match status" value="1"/>
</dbReference>
<gene>
    <name evidence="3 4" type="primary">rpsP</name>
    <name evidence="4" type="ORF">LMANV2_590047</name>
</gene>
<reference evidence="4 5" key="1">
    <citation type="submission" date="2017-11" db="EMBL/GenBank/DDBJ databases">
        <authorList>
            <person name="Lechat P."/>
        </authorList>
    </citation>
    <scope>NUCLEOTIDE SEQUENCE [LARGE SCALE GENOMIC DNA]</scope>
    <source>
        <strain evidence="4">L495</strain>
    </source>
</reference>
<dbReference type="Proteomes" id="UP000234460">
    <property type="component" value="Chromosome LMANV2"/>
</dbReference>
<dbReference type="NCBIfam" id="TIGR00002">
    <property type="entry name" value="S16"/>
    <property type="match status" value="1"/>
</dbReference>
<evidence type="ECO:0000256" key="1">
    <source>
        <dbReference type="ARBA" id="ARBA00022980"/>
    </source>
</evidence>
<dbReference type="SUPFAM" id="SSF54565">
    <property type="entry name" value="Ribosomal protein S16"/>
    <property type="match status" value="1"/>
</dbReference>
<dbReference type="Pfam" id="PF00886">
    <property type="entry name" value="Ribosomal_S16"/>
    <property type="match status" value="1"/>
</dbReference>
<accession>A0AAQ1SQ51</accession>
<proteinExistence type="inferred from homology"/>
<dbReference type="EMBL" id="OEJX01000055">
    <property type="protein sequence ID" value="SOR62949.1"/>
    <property type="molecule type" value="Genomic_DNA"/>
</dbReference>
<dbReference type="HAMAP" id="MF_00385">
    <property type="entry name" value="Ribosomal_bS16"/>
    <property type="match status" value="1"/>
</dbReference>
<evidence type="ECO:0000313" key="5">
    <source>
        <dbReference type="Proteomes" id="UP000234460"/>
    </source>
</evidence>
<dbReference type="GO" id="GO:0005737">
    <property type="term" value="C:cytoplasm"/>
    <property type="evidence" value="ECO:0007669"/>
    <property type="project" value="UniProtKB-ARBA"/>
</dbReference>
<dbReference type="InterPro" id="IPR023803">
    <property type="entry name" value="Ribosomal_bS16_dom_sf"/>
</dbReference>